<dbReference type="InterPro" id="IPR000835">
    <property type="entry name" value="HTH_MarR-typ"/>
</dbReference>
<keyword evidence="3" id="KW-1185">Reference proteome</keyword>
<proteinExistence type="predicted"/>
<dbReference type="InterPro" id="IPR036390">
    <property type="entry name" value="WH_DNA-bd_sf"/>
</dbReference>
<dbReference type="InterPro" id="IPR036388">
    <property type="entry name" value="WH-like_DNA-bd_sf"/>
</dbReference>
<feature type="domain" description="HTH marR-type" evidence="1">
    <location>
        <begin position="23"/>
        <end position="156"/>
    </location>
</feature>
<accession>A0ABQ3PYA8</accession>
<evidence type="ECO:0000313" key="2">
    <source>
        <dbReference type="EMBL" id="GHI30016.1"/>
    </source>
</evidence>
<dbReference type="PRINTS" id="PR00598">
    <property type="entry name" value="HTHMARR"/>
</dbReference>
<name>A0ABQ3PYA8_9ACTN</name>
<sequence>MVVLWEDTRTMEHYETTATAGTPEGVGLTFLTLAHSLRERVDRHMTATAGLSLSRTKVLQVLAGHGPLHQAELATALGQAPRSVTQILEGLERLGLVTRTGHPEDRRRKTVELTDAGRATLAAAEEAGRRVLRRFFGSLTPQELTGLDALLALVANGLADDGTG</sequence>
<comment type="caution">
    <text evidence="2">The sequence shown here is derived from an EMBL/GenBank/DDBJ whole genome shotgun (WGS) entry which is preliminary data.</text>
</comment>
<dbReference type="InterPro" id="IPR039422">
    <property type="entry name" value="MarR/SlyA-like"/>
</dbReference>
<dbReference type="PANTHER" id="PTHR33164">
    <property type="entry name" value="TRANSCRIPTIONAL REGULATOR, MARR FAMILY"/>
    <property type="match status" value="1"/>
</dbReference>
<organism evidence="2 3">
    <name type="scientific">Streptomyces daghestanicus</name>
    <dbReference type="NCBI Taxonomy" id="66885"/>
    <lineage>
        <taxon>Bacteria</taxon>
        <taxon>Bacillati</taxon>
        <taxon>Actinomycetota</taxon>
        <taxon>Actinomycetes</taxon>
        <taxon>Kitasatosporales</taxon>
        <taxon>Streptomycetaceae</taxon>
        <taxon>Streptomyces</taxon>
    </lineage>
</organism>
<reference evidence="2" key="1">
    <citation type="submission" date="2024-05" db="EMBL/GenBank/DDBJ databases">
        <title>Whole genome shotgun sequence of Streptomyces daghestanicus NBRC 12762.</title>
        <authorList>
            <person name="Komaki H."/>
            <person name="Tamura T."/>
        </authorList>
    </citation>
    <scope>NUCLEOTIDE SEQUENCE</scope>
    <source>
        <strain evidence="2">NBRC 12762</strain>
    </source>
</reference>
<dbReference type="SMART" id="SM00347">
    <property type="entry name" value="HTH_MARR"/>
    <property type="match status" value="1"/>
</dbReference>
<dbReference type="Pfam" id="PF12802">
    <property type="entry name" value="MarR_2"/>
    <property type="match status" value="1"/>
</dbReference>
<dbReference type="PANTHER" id="PTHR33164:SF43">
    <property type="entry name" value="HTH-TYPE TRANSCRIPTIONAL REPRESSOR YETL"/>
    <property type="match status" value="1"/>
</dbReference>
<dbReference type="Proteomes" id="UP001052655">
    <property type="component" value="Unassembled WGS sequence"/>
</dbReference>
<gene>
    <name evidence="2" type="ORF">Sdagh_17460</name>
</gene>
<dbReference type="EMBL" id="BNDX01000007">
    <property type="protein sequence ID" value="GHI30016.1"/>
    <property type="molecule type" value="Genomic_DNA"/>
</dbReference>
<protein>
    <recommendedName>
        <fullName evidence="1">HTH marR-type domain-containing protein</fullName>
    </recommendedName>
</protein>
<evidence type="ECO:0000259" key="1">
    <source>
        <dbReference type="PROSITE" id="PS50995"/>
    </source>
</evidence>
<dbReference type="Gene3D" id="1.10.10.10">
    <property type="entry name" value="Winged helix-like DNA-binding domain superfamily/Winged helix DNA-binding domain"/>
    <property type="match status" value="1"/>
</dbReference>
<dbReference type="SUPFAM" id="SSF46785">
    <property type="entry name" value="Winged helix' DNA-binding domain"/>
    <property type="match status" value="1"/>
</dbReference>
<dbReference type="PROSITE" id="PS50995">
    <property type="entry name" value="HTH_MARR_2"/>
    <property type="match status" value="1"/>
</dbReference>
<evidence type="ECO:0000313" key="3">
    <source>
        <dbReference type="Proteomes" id="UP001052655"/>
    </source>
</evidence>